<gene>
    <name evidence="23" type="ORF">KC19_2G165700</name>
</gene>
<dbReference type="InterPro" id="IPR018506">
    <property type="entry name" value="Cyt_B5_heme-BS"/>
</dbReference>
<feature type="binding site" evidence="18">
    <location>
        <position position="369"/>
    </location>
    <ligand>
        <name>Zn(2+)</name>
        <dbReference type="ChEBI" id="CHEBI:29105"/>
        <label>1</label>
    </ligand>
</feature>
<comment type="cofactor">
    <cofactor evidence="19">
        <name>Fe cation</name>
        <dbReference type="ChEBI" id="CHEBI:24875"/>
    </cofactor>
</comment>
<feature type="binding site" evidence="18">
    <location>
        <position position="350"/>
    </location>
    <ligand>
        <name>Zn(2+)</name>
        <dbReference type="ChEBI" id="CHEBI:29105"/>
        <label>1</label>
    </ligand>
</feature>
<keyword evidence="13" id="KW-0560">Oxidoreductase</keyword>
<feature type="binding site" evidence="18">
    <location>
        <position position="366"/>
    </location>
    <ligand>
        <name>Zn(2+)</name>
        <dbReference type="ChEBI" id="CHEBI:29105"/>
        <label>1</label>
    </ligand>
</feature>
<dbReference type="EMBL" id="CM026422">
    <property type="protein sequence ID" value="KAG0587461.1"/>
    <property type="molecule type" value="Genomic_DNA"/>
</dbReference>
<feature type="binding site" evidence="18">
    <location>
        <position position="269"/>
    </location>
    <ligand>
        <name>Zn(2+)</name>
        <dbReference type="ChEBI" id="CHEBI:29105"/>
        <label>1</label>
    </ligand>
</feature>
<dbReference type="GO" id="GO:0005506">
    <property type="term" value="F:iron ion binding"/>
    <property type="evidence" value="ECO:0007669"/>
    <property type="project" value="InterPro"/>
</dbReference>
<evidence type="ECO:0000313" key="24">
    <source>
        <dbReference type="Proteomes" id="UP000822688"/>
    </source>
</evidence>
<dbReference type="PROSITE" id="PS50255">
    <property type="entry name" value="CYTOCHROME_B5_2"/>
    <property type="match status" value="1"/>
</dbReference>
<comment type="pathway">
    <text evidence="2">Sphingolipid metabolism.</text>
</comment>
<reference evidence="23" key="1">
    <citation type="submission" date="2020-06" db="EMBL/GenBank/DDBJ databases">
        <title>WGS assembly of Ceratodon purpureus strain R40.</title>
        <authorList>
            <person name="Carey S.B."/>
            <person name="Jenkins J."/>
            <person name="Shu S."/>
            <person name="Lovell J.T."/>
            <person name="Sreedasyam A."/>
            <person name="Maumus F."/>
            <person name="Tiley G.P."/>
            <person name="Fernandez-Pozo N."/>
            <person name="Barry K."/>
            <person name="Chen C."/>
            <person name="Wang M."/>
            <person name="Lipzen A."/>
            <person name="Daum C."/>
            <person name="Saski C.A."/>
            <person name="Payton A.C."/>
            <person name="Mcbreen J.C."/>
            <person name="Conrad R.E."/>
            <person name="Kollar L.M."/>
            <person name="Olsson S."/>
            <person name="Huttunen S."/>
            <person name="Landis J.B."/>
            <person name="Wickett N.J."/>
            <person name="Johnson M.G."/>
            <person name="Rensing S.A."/>
            <person name="Grimwood J."/>
            <person name="Schmutz J."/>
            <person name="Mcdaniel S.F."/>
        </authorList>
    </citation>
    <scope>NUCLEOTIDE SEQUENCE</scope>
    <source>
        <strain evidence="23">R40</strain>
    </source>
</reference>
<feature type="transmembrane region" description="Helical" evidence="21">
    <location>
        <begin position="336"/>
        <end position="355"/>
    </location>
</feature>
<evidence type="ECO:0000256" key="4">
    <source>
        <dbReference type="ARBA" id="ARBA00005747"/>
    </source>
</evidence>
<protein>
    <recommendedName>
        <fullName evidence="22">Cytochrome b5 heme-binding domain-containing protein</fullName>
    </recommendedName>
</protein>
<evidence type="ECO:0000256" key="6">
    <source>
        <dbReference type="ARBA" id="ARBA00022617"/>
    </source>
</evidence>
<dbReference type="InterPro" id="IPR036400">
    <property type="entry name" value="Cyt_B5-like_heme/steroid_sf"/>
</dbReference>
<keyword evidence="10" id="KW-0276">Fatty acid metabolism</keyword>
<keyword evidence="9" id="KW-0256">Endoplasmic reticulum</keyword>
<dbReference type="InterPro" id="IPR006694">
    <property type="entry name" value="Fatty_acid_hydroxylase"/>
</dbReference>
<evidence type="ECO:0000256" key="21">
    <source>
        <dbReference type="SAM" id="Phobius"/>
    </source>
</evidence>
<keyword evidence="11 18" id="KW-0862">Zinc</keyword>
<keyword evidence="8 18" id="KW-0479">Metal-binding</keyword>
<dbReference type="PIRSF" id="PIRSF005149">
    <property type="entry name" value="IPC-B_HD"/>
    <property type="match status" value="1"/>
</dbReference>
<keyword evidence="15" id="KW-0443">Lipid metabolism</keyword>
<feature type="binding site" evidence="18">
    <location>
        <position position="346"/>
    </location>
    <ligand>
        <name>Zn(2+)</name>
        <dbReference type="ChEBI" id="CHEBI:29105"/>
        <label>1</label>
    </ligand>
</feature>
<dbReference type="Pfam" id="PF00173">
    <property type="entry name" value="Cyt-b5"/>
    <property type="match status" value="1"/>
</dbReference>
<feature type="region of interest" description="Disordered" evidence="20">
    <location>
        <begin position="1"/>
        <end position="22"/>
    </location>
</feature>
<evidence type="ECO:0000256" key="12">
    <source>
        <dbReference type="ARBA" id="ARBA00022989"/>
    </source>
</evidence>
<sequence>MSSAIPLMASLQPSQGEPPKLEEGAVRRRQVGAAAQAAPEAFSGALSESGKKALEDGIAGNRLVSLAEVSKHKSESDLWVVVDGVVYDISRFVDTHPGGVEVILEYMHLKDVGKLMRGEEGDSPASHSHSNYAFRMLQQFRIGLVSEFQSRSNEDGASLSDGSEENRYVVDLNKPLVFQVGKLGADYDRWVHDPIVQKEPPRFFESDVAEFFTRTAWWVIPAVWVPVVMYMAMEAHNQGIRLSVMPLSMVAGAFIWTFVEYLLHRYVFHMKTSGYWTNTAHYFLHGFHHKHPMDGTRLVFPPAITAIIVCIIWYLTEPVAYIVTPPGKLSMFSGGLLAYVAYDLTHYFLHFGTPYNQMSRMMKRFHLNHHFREQSNSYGVTTPFWDTVFGTFPQHANQILGTRQ</sequence>
<evidence type="ECO:0000256" key="18">
    <source>
        <dbReference type="PIRSR" id="PIRSR005149-1"/>
    </source>
</evidence>
<evidence type="ECO:0000256" key="20">
    <source>
        <dbReference type="SAM" id="MobiDB-lite"/>
    </source>
</evidence>
<feature type="binding site" evidence="18">
    <location>
        <position position="285"/>
    </location>
    <ligand>
        <name>Zn(2+)</name>
        <dbReference type="ChEBI" id="CHEBI:29105"/>
        <label>1</label>
    </ligand>
</feature>
<evidence type="ECO:0000256" key="15">
    <source>
        <dbReference type="ARBA" id="ARBA00023098"/>
    </source>
</evidence>
<dbReference type="GO" id="GO:0080132">
    <property type="term" value="F:fatty acid 2-hydroxylase activity"/>
    <property type="evidence" value="ECO:0007669"/>
    <property type="project" value="InterPro"/>
</dbReference>
<organism evidence="23 24">
    <name type="scientific">Ceratodon purpureus</name>
    <name type="common">Fire moss</name>
    <name type="synonym">Dicranum purpureum</name>
    <dbReference type="NCBI Taxonomy" id="3225"/>
    <lineage>
        <taxon>Eukaryota</taxon>
        <taxon>Viridiplantae</taxon>
        <taxon>Streptophyta</taxon>
        <taxon>Embryophyta</taxon>
        <taxon>Bryophyta</taxon>
        <taxon>Bryophytina</taxon>
        <taxon>Bryopsida</taxon>
        <taxon>Dicranidae</taxon>
        <taxon>Pseudoditrichales</taxon>
        <taxon>Ditrichaceae</taxon>
        <taxon>Ceratodon</taxon>
    </lineage>
</organism>
<evidence type="ECO:0000256" key="7">
    <source>
        <dbReference type="ARBA" id="ARBA00022692"/>
    </source>
</evidence>
<dbReference type="GO" id="GO:0006633">
    <property type="term" value="P:fatty acid biosynthetic process"/>
    <property type="evidence" value="ECO:0007669"/>
    <property type="project" value="UniProtKB-KW"/>
</dbReference>
<comment type="cofactor">
    <cofactor evidence="18">
        <name>Zn(2+)</name>
        <dbReference type="ChEBI" id="CHEBI:29105"/>
    </cofactor>
    <text evidence="18">Binds 2 Zn(2+) ions per subunit that likely form a catalytic dimetal center.</text>
</comment>
<comment type="subcellular location">
    <subcellularLocation>
        <location evidence="1">Endoplasmic reticulum membrane</location>
        <topology evidence="1">Multi-pass membrane protein</topology>
    </subcellularLocation>
</comment>
<evidence type="ECO:0000256" key="8">
    <source>
        <dbReference type="ARBA" id="ARBA00022723"/>
    </source>
</evidence>
<evidence type="ECO:0000259" key="22">
    <source>
        <dbReference type="PROSITE" id="PS50255"/>
    </source>
</evidence>
<dbReference type="InterPro" id="IPR001199">
    <property type="entry name" value="Cyt_B5-like_heme/steroid-bd"/>
</dbReference>
<proteinExistence type="inferred from homology"/>
<dbReference type="Gene3D" id="3.10.120.10">
    <property type="entry name" value="Cytochrome b5-like heme/steroid binding domain"/>
    <property type="match status" value="1"/>
</dbReference>
<feature type="domain" description="Cytochrome b5 heme-binding" evidence="22">
    <location>
        <begin position="61"/>
        <end position="146"/>
    </location>
</feature>
<keyword evidence="16 21" id="KW-0472">Membrane</keyword>
<evidence type="ECO:0000256" key="5">
    <source>
        <dbReference type="ARBA" id="ARBA00022516"/>
    </source>
</evidence>
<feature type="transmembrane region" description="Helical" evidence="21">
    <location>
        <begin position="298"/>
        <end position="316"/>
    </location>
</feature>
<dbReference type="GO" id="GO:0020037">
    <property type="term" value="F:heme binding"/>
    <property type="evidence" value="ECO:0007669"/>
    <property type="project" value="InterPro"/>
</dbReference>
<evidence type="ECO:0000256" key="13">
    <source>
        <dbReference type="ARBA" id="ARBA00023002"/>
    </source>
</evidence>
<feature type="binding site" description="axial binding residue" evidence="19">
    <location>
        <position position="129"/>
    </location>
    <ligand>
        <name>heme</name>
        <dbReference type="ChEBI" id="CHEBI:30413"/>
    </ligand>
    <ligandPart>
        <name>Fe</name>
        <dbReference type="ChEBI" id="CHEBI:18248"/>
    </ligandPart>
</feature>
<evidence type="ECO:0000256" key="16">
    <source>
        <dbReference type="ARBA" id="ARBA00023136"/>
    </source>
</evidence>
<feature type="binding site" description="axial binding residue" evidence="19">
    <location>
        <position position="96"/>
    </location>
    <ligand>
        <name>heme</name>
        <dbReference type="ChEBI" id="CHEBI:30413"/>
    </ligand>
    <ligandPart>
        <name>Fe</name>
        <dbReference type="ChEBI" id="CHEBI:18248"/>
    </ligandPart>
</feature>
<keyword evidence="24" id="KW-1185">Reference proteome</keyword>
<dbReference type="PROSITE" id="PS00191">
    <property type="entry name" value="CYTOCHROME_B5_1"/>
    <property type="match status" value="1"/>
</dbReference>
<evidence type="ECO:0000256" key="19">
    <source>
        <dbReference type="PIRSR" id="PIRSR005149-50"/>
    </source>
</evidence>
<dbReference type="PANTHER" id="PTHR12863:SF21">
    <property type="entry name" value="FATTY ACID 2-HYDROXYLASE"/>
    <property type="match status" value="1"/>
</dbReference>
<feature type="transmembrane region" description="Helical" evidence="21">
    <location>
        <begin position="244"/>
        <end position="263"/>
    </location>
</feature>
<dbReference type="Proteomes" id="UP000822688">
    <property type="component" value="Chromosome 2"/>
</dbReference>
<keyword evidence="6 19" id="KW-0349">Heme</keyword>
<evidence type="ECO:0000256" key="1">
    <source>
        <dbReference type="ARBA" id="ARBA00004477"/>
    </source>
</evidence>
<evidence type="ECO:0000256" key="11">
    <source>
        <dbReference type="ARBA" id="ARBA00022833"/>
    </source>
</evidence>
<feature type="binding site" evidence="18">
    <location>
        <position position="370"/>
    </location>
    <ligand>
        <name>Zn(2+)</name>
        <dbReference type="ChEBI" id="CHEBI:29105"/>
        <label>1</label>
    </ligand>
</feature>
<feature type="binding site" evidence="18">
    <location>
        <position position="289"/>
    </location>
    <ligand>
        <name>Zn(2+)</name>
        <dbReference type="ChEBI" id="CHEBI:29105"/>
        <label>1</label>
    </ligand>
</feature>
<feature type="binding site" evidence="18">
    <location>
        <position position="264"/>
    </location>
    <ligand>
        <name>Zn(2+)</name>
        <dbReference type="ChEBI" id="CHEBI:29105"/>
        <label>1</label>
    </ligand>
</feature>
<keyword evidence="17" id="KW-0275">Fatty acid biosynthesis</keyword>
<dbReference type="GO" id="GO:0005789">
    <property type="term" value="C:endoplasmic reticulum membrane"/>
    <property type="evidence" value="ECO:0007669"/>
    <property type="project" value="UniProtKB-SubCell"/>
</dbReference>
<keyword evidence="7 21" id="KW-0812">Transmembrane</keyword>
<evidence type="ECO:0000256" key="17">
    <source>
        <dbReference type="ARBA" id="ARBA00023160"/>
    </source>
</evidence>
<keyword evidence="12 21" id="KW-1133">Transmembrane helix</keyword>
<dbReference type="InterPro" id="IPR014430">
    <property type="entry name" value="Scs7"/>
</dbReference>
<evidence type="ECO:0000256" key="10">
    <source>
        <dbReference type="ARBA" id="ARBA00022832"/>
    </source>
</evidence>
<evidence type="ECO:0000256" key="9">
    <source>
        <dbReference type="ARBA" id="ARBA00022824"/>
    </source>
</evidence>
<evidence type="ECO:0000313" key="23">
    <source>
        <dbReference type="EMBL" id="KAG0587461.1"/>
    </source>
</evidence>
<keyword evidence="5" id="KW-0444">Lipid biosynthesis</keyword>
<dbReference type="SMART" id="SM01117">
    <property type="entry name" value="Cyt-b5"/>
    <property type="match status" value="1"/>
</dbReference>
<dbReference type="Pfam" id="PF04116">
    <property type="entry name" value="FA_hydroxylase"/>
    <property type="match status" value="1"/>
</dbReference>
<accession>A0A8T0IXN6</accession>
<name>A0A8T0IXN6_CERPU</name>
<evidence type="ECO:0000256" key="3">
    <source>
        <dbReference type="ARBA" id="ARBA00005189"/>
    </source>
</evidence>
<dbReference type="PANTHER" id="PTHR12863">
    <property type="entry name" value="FATTY ACID HYDROXYLASE"/>
    <property type="match status" value="1"/>
</dbReference>
<evidence type="ECO:0000256" key="14">
    <source>
        <dbReference type="ARBA" id="ARBA00023004"/>
    </source>
</evidence>
<comment type="pathway">
    <text evidence="3">Lipid metabolism.</text>
</comment>
<comment type="caution">
    <text evidence="23">The sequence shown here is derived from an EMBL/GenBank/DDBJ whole genome shotgun (WGS) entry which is preliminary data.</text>
</comment>
<comment type="similarity">
    <text evidence="4">Belongs to the sterol desaturase family. SCS7 subfamily.</text>
</comment>
<feature type="transmembrane region" description="Helical" evidence="21">
    <location>
        <begin position="211"/>
        <end position="232"/>
    </location>
</feature>
<dbReference type="SUPFAM" id="SSF55856">
    <property type="entry name" value="Cytochrome b5-like heme/steroid binding domain"/>
    <property type="match status" value="1"/>
</dbReference>
<feature type="binding site" evidence="18">
    <location>
        <position position="288"/>
    </location>
    <ligand>
        <name>Zn(2+)</name>
        <dbReference type="ChEBI" id="CHEBI:29105"/>
        <label>1</label>
    </ligand>
</feature>
<keyword evidence="14 19" id="KW-0408">Iron</keyword>
<dbReference type="AlphaFoldDB" id="A0A8T0IXN6"/>
<evidence type="ECO:0000256" key="2">
    <source>
        <dbReference type="ARBA" id="ARBA00004991"/>
    </source>
</evidence>